<name>A0A563VKD2_9CYAN</name>
<dbReference type="Gene3D" id="3.40.50.1820">
    <property type="entry name" value="alpha/beta hydrolase"/>
    <property type="match status" value="1"/>
</dbReference>
<evidence type="ECO:0000313" key="2">
    <source>
        <dbReference type="EMBL" id="VEP11745.1"/>
    </source>
</evidence>
<proteinExistence type="predicted"/>
<organism evidence="2 3">
    <name type="scientific">Hyella patelloides LEGE 07179</name>
    <dbReference type="NCBI Taxonomy" id="945734"/>
    <lineage>
        <taxon>Bacteria</taxon>
        <taxon>Bacillati</taxon>
        <taxon>Cyanobacteriota</taxon>
        <taxon>Cyanophyceae</taxon>
        <taxon>Pleurocapsales</taxon>
        <taxon>Hyellaceae</taxon>
        <taxon>Hyella</taxon>
    </lineage>
</organism>
<accession>A0A563VKD2</accession>
<dbReference type="InterPro" id="IPR029058">
    <property type="entry name" value="AB_hydrolase_fold"/>
</dbReference>
<sequence>MITFNNSTSKINNSSVNLFNPQKSDNTHLPLLIYLPGMDGTGELFHNQIPKLAPHFNVRCLSIPSTDLSNWQQLTIATINSLKQELSDNYPEQVYLCGESFGGCLSISVAVAAPQLFAGMILINPASSFNQQPVLSWGINLTRWIPEWLHSNSALGLLPFLAELNRIEKSDRKVLLKAMKSLSQEVVSWRLSLLQEFLVTPFQGKQFEQPTLIVAGDRDRLLPSVEEASKLIDIFPNSKMEVLPDSGHACLLEKEINLADILVKHDFLV</sequence>
<dbReference type="PANTHER" id="PTHR22753:SF48">
    <property type="entry name" value="PHOSPHOLIPID_GLYCEROL ACYLTRANSFERASE DOMAIN-CONTAINING PROTEIN"/>
    <property type="match status" value="1"/>
</dbReference>
<protein>
    <submittedName>
        <fullName evidence="2">Alpha/beta hydrolase fold protein</fullName>
    </submittedName>
</protein>
<dbReference type="PANTHER" id="PTHR22753">
    <property type="entry name" value="TRANSMEMBRANE PROTEIN 68"/>
    <property type="match status" value="1"/>
</dbReference>
<reference evidence="2 3" key="1">
    <citation type="submission" date="2019-01" db="EMBL/GenBank/DDBJ databases">
        <authorList>
            <person name="Brito A."/>
        </authorList>
    </citation>
    <scope>NUCLEOTIDE SEQUENCE [LARGE SCALE GENOMIC DNA]</scope>
    <source>
        <strain evidence="2">1</strain>
    </source>
</reference>
<gene>
    <name evidence="2" type="ORF">H1P_1180006</name>
</gene>
<dbReference type="AlphaFoldDB" id="A0A563VKD2"/>
<dbReference type="GO" id="GO:0016020">
    <property type="term" value="C:membrane"/>
    <property type="evidence" value="ECO:0007669"/>
    <property type="project" value="TreeGrafter"/>
</dbReference>
<dbReference type="GO" id="GO:0016787">
    <property type="term" value="F:hydrolase activity"/>
    <property type="evidence" value="ECO:0007669"/>
    <property type="project" value="UniProtKB-KW"/>
</dbReference>
<feature type="domain" description="AB hydrolase-1" evidence="1">
    <location>
        <begin position="30"/>
        <end position="254"/>
    </location>
</feature>
<dbReference type="Proteomes" id="UP000320055">
    <property type="component" value="Unassembled WGS sequence"/>
</dbReference>
<dbReference type="SUPFAM" id="SSF53474">
    <property type="entry name" value="alpha/beta-Hydrolases"/>
    <property type="match status" value="1"/>
</dbReference>
<keyword evidence="3" id="KW-1185">Reference proteome</keyword>
<dbReference type="Pfam" id="PF00561">
    <property type="entry name" value="Abhydrolase_1"/>
    <property type="match status" value="1"/>
</dbReference>
<evidence type="ECO:0000313" key="3">
    <source>
        <dbReference type="Proteomes" id="UP000320055"/>
    </source>
</evidence>
<dbReference type="RefSeq" id="WP_246141756.1">
    <property type="nucleotide sequence ID" value="NZ_LR213871.1"/>
</dbReference>
<evidence type="ECO:0000259" key="1">
    <source>
        <dbReference type="Pfam" id="PF00561"/>
    </source>
</evidence>
<dbReference type="PRINTS" id="PR00111">
    <property type="entry name" value="ABHYDROLASE"/>
</dbReference>
<keyword evidence="2" id="KW-0378">Hydrolase</keyword>
<dbReference type="InterPro" id="IPR000073">
    <property type="entry name" value="AB_hydrolase_1"/>
</dbReference>
<dbReference type="EMBL" id="CAACVJ010000022">
    <property type="protein sequence ID" value="VEP11745.1"/>
    <property type="molecule type" value="Genomic_DNA"/>
</dbReference>